<organism evidence="2 3">
    <name type="scientific">Candidatus Buchananbacteria bacterium RBG_13_36_9</name>
    <dbReference type="NCBI Taxonomy" id="1797530"/>
    <lineage>
        <taxon>Bacteria</taxon>
        <taxon>Candidatus Buchananiibacteriota</taxon>
    </lineage>
</organism>
<keyword evidence="1" id="KW-0812">Transmembrane</keyword>
<feature type="transmembrane region" description="Helical" evidence="1">
    <location>
        <begin position="6"/>
        <end position="26"/>
    </location>
</feature>
<protein>
    <recommendedName>
        <fullName evidence="4">Rod shape-determining protein MreD</fullName>
    </recommendedName>
</protein>
<proteinExistence type="predicted"/>
<feature type="transmembrane region" description="Helical" evidence="1">
    <location>
        <begin position="136"/>
        <end position="163"/>
    </location>
</feature>
<sequence length="174" mass="20938">MIKYLYLLIIAFILVFLDLTALAVFLPAQMINILLVMLVFITFIWGFNYGFFFSVAIGFFLGLFTYLPFFTYILIYLMITLIIDYLHKQIFINFTFFTNLFLMIIATFLYTIFWILSNLCFYMLGFSRIYISLDKFFLYEFFWQIILNSILISIMFIFARAIFKKLNLAFLIKR</sequence>
<keyword evidence="1" id="KW-1133">Transmembrane helix</keyword>
<comment type="caution">
    <text evidence="2">The sequence shown here is derived from an EMBL/GenBank/DDBJ whole genome shotgun (WGS) entry which is preliminary data.</text>
</comment>
<evidence type="ECO:0000313" key="3">
    <source>
        <dbReference type="Proteomes" id="UP000176498"/>
    </source>
</evidence>
<feature type="transmembrane region" description="Helical" evidence="1">
    <location>
        <begin position="63"/>
        <end position="83"/>
    </location>
</feature>
<evidence type="ECO:0000313" key="2">
    <source>
        <dbReference type="EMBL" id="OGY42389.1"/>
    </source>
</evidence>
<feature type="transmembrane region" description="Helical" evidence="1">
    <location>
        <begin position="90"/>
        <end position="116"/>
    </location>
</feature>
<name>A0A1G1XQN6_9BACT</name>
<accession>A0A1G1XQN6</accession>
<dbReference type="AlphaFoldDB" id="A0A1G1XQN6"/>
<dbReference type="EMBL" id="MHHZ01000004">
    <property type="protein sequence ID" value="OGY42389.1"/>
    <property type="molecule type" value="Genomic_DNA"/>
</dbReference>
<evidence type="ECO:0008006" key="4">
    <source>
        <dbReference type="Google" id="ProtNLM"/>
    </source>
</evidence>
<reference evidence="2 3" key="1">
    <citation type="journal article" date="2016" name="Nat. Commun.">
        <title>Thousands of microbial genomes shed light on interconnected biogeochemical processes in an aquifer system.</title>
        <authorList>
            <person name="Anantharaman K."/>
            <person name="Brown C.T."/>
            <person name="Hug L.A."/>
            <person name="Sharon I."/>
            <person name="Castelle C.J."/>
            <person name="Probst A.J."/>
            <person name="Thomas B.C."/>
            <person name="Singh A."/>
            <person name="Wilkins M.J."/>
            <person name="Karaoz U."/>
            <person name="Brodie E.L."/>
            <person name="Williams K.H."/>
            <person name="Hubbard S.S."/>
            <person name="Banfield J.F."/>
        </authorList>
    </citation>
    <scope>NUCLEOTIDE SEQUENCE [LARGE SCALE GENOMIC DNA]</scope>
</reference>
<gene>
    <name evidence="2" type="ORF">A2Y82_04525</name>
</gene>
<keyword evidence="1" id="KW-0472">Membrane</keyword>
<evidence type="ECO:0000256" key="1">
    <source>
        <dbReference type="SAM" id="Phobius"/>
    </source>
</evidence>
<dbReference type="Proteomes" id="UP000176498">
    <property type="component" value="Unassembled WGS sequence"/>
</dbReference>
<feature type="transmembrane region" description="Helical" evidence="1">
    <location>
        <begin position="33"/>
        <end position="57"/>
    </location>
</feature>